<dbReference type="AlphaFoldDB" id="A0A381XYN1"/>
<reference evidence="5" key="1">
    <citation type="submission" date="2018-05" db="EMBL/GenBank/DDBJ databases">
        <authorList>
            <person name="Lanie J.A."/>
            <person name="Ng W.-L."/>
            <person name="Kazmierczak K.M."/>
            <person name="Andrzejewski T.M."/>
            <person name="Davidsen T.M."/>
            <person name="Wayne K.J."/>
            <person name="Tettelin H."/>
            <person name="Glass J.I."/>
            <person name="Rusch D."/>
            <person name="Podicherti R."/>
            <person name="Tsui H.-C.T."/>
            <person name="Winkler M.E."/>
        </authorList>
    </citation>
    <scope>NUCLEOTIDE SEQUENCE</scope>
</reference>
<dbReference type="InterPro" id="IPR001017">
    <property type="entry name" value="DH_E1"/>
</dbReference>
<organism evidence="5">
    <name type="scientific">marine metagenome</name>
    <dbReference type="NCBI Taxonomy" id="408172"/>
    <lineage>
        <taxon>unclassified sequences</taxon>
        <taxon>metagenomes</taxon>
        <taxon>ecological metagenomes</taxon>
    </lineage>
</organism>
<evidence type="ECO:0000256" key="2">
    <source>
        <dbReference type="ARBA" id="ARBA00023002"/>
    </source>
</evidence>
<dbReference type="SUPFAM" id="SSF52518">
    <property type="entry name" value="Thiamin diphosphate-binding fold (THDP-binding)"/>
    <property type="match status" value="1"/>
</dbReference>
<keyword evidence="3" id="KW-0786">Thiamine pyrophosphate</keyword>
<dbReference type="Gene3D" id="3.40.50.970">
    <property type="match status" value="1"/>
</dbReference>
<keyword evidence="2" id="KW-0560">Oxidoreductase</keyword>
<sequence length="345" mass="37912">MDIETQTLIRLFRQMLRIRTFEERVGELFLKGGTAGSMLHLSFGEESAAVGVGEAMHSGDGFTTHHRGHGIFLARGADPKKMMAEIGGKEDGYCRGKGGSMHIADNDLGHLGANAIVGGGISHVVGAGLSYQYLGKDQAAVAFFGDGAMQQGGLYESMNLAALWKLPVMFVCINNEYGMGTRLDRASASLEFAKRAETFGLNGLEVDGLEVAHVLHNAQKLMDGVRNGHPAFLKVNCYRFHGHARMDKSHYREDAEEQKGREKDPVLHLENKLIKGALATTENFEQIKSEIDSEMDEAMEYALNAFEPDPLQRFQDVFASGSPEPLPVDERIRQALNVPIQEEFV</sequence>
<dbReference type="GO" id="GO:0006086">
    <property type="term" value="P:pyruvate decarboxylation to acetyl-CoA"/>
    <property type="evidence" value="ECO:0007669"/>
    <property type="project" value="TreeGrafter"/>
</dbReference>
<comment type="cofactor">
    <cofactor evidence="1">
        <name>thiamine diphosphate</name>
        <dbReference type="ChEBI" id="CHEBI:58937"/>
    </cofactor>
</comment>
<feature type="domain" description="Dehydrogenase E1 component" evidence="4">
    <location>
        <begin position="14"/>
        <end position="309"/>
    </location>
</feature>
<gene>
    <name evidence="5" type="ORF">METZ01_LOCUS122679</name>
</gene>
<dbReference type="Pfam" id="PF00676">
    <property type="entry name" value="E1_dh"/>
    <property type="match status" value="1"/>
</dbReference>
<dbReference type="CDD" id="cd02000">
    <property type="entry name" value="TPP_E1_PDC_ADC_BCADC"/>
    <property type="match status" value="1"/>
</dbReference>
<dbReference type="PANTHER" id="PTHR11516">
    <property type="entry name" value="PYRUVATE DEHYDROGENASE E1 COMPONENT, ALPHA SUBUNIT BACTERIAL AND ORGANELLAR"/>
    <property type="match status" value="1"/>
</dbReference>
<evidence type="ECO:0000259" key="4">
    <source>
        <dbReference type="Pfam" id="PF00676"/>
    </source>
</evidence>
<evidence type="ECO:0000256" key="1">
    <source>
        <dbReference type="ARBA" id="ARBA00001964"/>
    </source>
</evidence>
<evidence type="ECO:0000256" key="3">
    <source>
        <dbReference type="ARBA" id="ARBA00023052"/>
    </source>
</evidence>
<proteinExistence type="predicted"/>
<name>A0A381XYN1_9ZZZZ</name>
<dbReference type="GO" id="GO:0004739">
    <property type="term" value="F:pyruvate dehydrogenase (acetyl-transferring) activity"/>
    <property type="evidence" value="ECO:0007669"/>
    <property type="project" value="TreeGrafter"/>
</dbReference>
<protein>
    <recommendedName>
        <fullName evidence="4">Dehydrogenase E1 component domain-containing protein</fullName>
    </recommendedName>
</protein>
<dbReference type="PANTHER" id="PTHR11516:SF60">
    <property type="entry name" value="PYRUVATE DEHYDROGENASE E1 COMPONENT SUBUNIT ALPHA"/>
    <property type="match status" value="1"/>
</dbReference>
<dbReference type="EMBL" id="UINC01016845">
    <property type="protein sequence ID" value="SVA69825.1"/>
    <property type="molecule type" value="Genomic_DNA"/>
</dbReference>
<evidence type="ECO:0000313" key="5">
    <source>
        <dbReference type="EMBL" id="SVA69825.1"/>
    </source>
</evidence>
<dbReference type="InterPro" id="IPR050642">
    <property type="entry name" value="PDH_E1_Alpha_Subunit"/>
</dbReference>
<accession>A0A381XYN1</accession>
<dbReference type="InterPro" id="IPR029061">
    <property type="entry name" value="THDP-binding"/>
</dbReference>